<dbReference type="AlphaFoldDB" id="A0A4Y7TKM2"/>
<dbReference type="InterPro" id="IPR000836">
    <property type="entry name" value="PRTase_dom"/>
</dbReference>
<dbReference type="STRING" id="71717.A0A4Y7TKM2"/>
<organism evidence="8 9">
    <name type="scientific">Coprinellus micaceus</name>
    <name type="common">Glistening ink-cap mushroom</name>
    <name type="synonym">Coprinus micaceus</name>
    <dbReference type="NCBI Taxonomy" id="71717"/>
    <lineage>
        <taxon>Eukaryota</taxon>
        <taxon>Fungi</taxon>
        <taxon>Dikarya</taxon>
        <taxon>Basidiomycota</taxon>
        <taxon>Agaricomycotina</taxon>
        <taxon>Agaricomycetes</taxon>
        <taxon>Agaricomycetidae</taxon>
        <taxon>Agaricales</taxon>
        <taxon>Agaricineae</taxon>
        <taxon>Psathyrellaceae</taxon>
        <taxon>Coprinellus</taxon>
    </lineage>
</organism>
<evidence type="ECO:0000313" key="8">
    <source>
        <dbReference type="EMBL" id="TEB34737.1"/>
    </source>
</evidence>
<dbReference type="CDD" id="cd06223">
    <property type="entry name" value="PRTases_typeI"/>
    <property type="match status" value="1"/>
</dbReference>
<keyword evidence="3" id="KW-0808">Transferase</keyword>
<dbReference type="EMBL" id="QPFP01000009">
    <property type="protein sequence ID" value="TEB34737.1"/>
    <property type="molecule type" value="Genomic_DNA"/>
</dbReference>
<sequence length="524" mass="58107">MSHPDLTTGIERLVLGEGDKATEVAALPPKKNTVLVSHGRPPWYGEDGQRICDAFVIGVAGGSASGKTHVARQLVKKLGSIPTVIILSQDSFYRYHTPEELALAHANLLDFDHPDALDMPMFAACLADLKACKQSNIPIYSFAEHQRLQETKYLYGATIIIAEGIMALVDPALRALYDLKVFVQADSDLMLARRIKRDVTERGRTVDGVLDQYLRFVKPSYDNFVRPTAAHADIIVPGSNNDVAIALICTHIRQQFQDRANRFRAKIAIPHLYVPPKSRSGTSSPECKLEDLDLICLPQTPQIQGILTILRDRTTDRQDFYFFADRLATLLAERSLEFLPFVSKTVSTPMGVDYHGQEPDLQYLCGVTILRSGGALERGFRRVINNAPVGSLLIQTEHETGDPLLLQAKLPDFVRQRHIAEKAWVYLLDGQIGTAAAAFMAIRVLLDHGVQEDRIIFAAFLIARTGGISVLRKAFPKVRIVCAAVDDRISEGWIEGGAKPGESNRTKVWLIQPGMGQIGDRYYL</sequence>
<name>A0A4Y7TKM2_COPMI</name>
<dbReference type="GO" id="GO:0005524">
    <property type="term" value="F:ATP binding"/>
    <property type="evidence" value="ECO:0007669"/>
    <property type="project" value="InterPro"/>
</dbReference>
<evidence type="ECO:0000313" key="9">
    <source>
        <dbReference type="Proteomes" id="UP000298030"/>
    </source>
</evidence>
<dbReference type="GO" id="GO:0004849">
    <property type="term" value="F:uridine kinase activity"/>
    <property type="evidence" value="ECO:0007669"/>
    <property type="project" value="UniProtKB-EC"/>
</dbReference>
<dbReference type="InterPro" id="IPR006083">
    <property type="entry name" value="PRK/URK"/>
</dbReference>
<comment type="caution">
    <text evidence="8">The sequence shown here is derived from an EMBL/GenBank/DDBJ whole genome shotgun (WGS) entry which is preliminary data.</text>
</comment>
<evidence type="ECO:0000256" key="1">
    <source>
        <dbReference type="ARBA" id="ARBA00004690"/>
    </source>
</evidence>
<dbReference type="SUPFAM" id="SSF53271">
    <property type="entry name" value="PRTase-like"/>
    <property type="match status" value="1"/>
</dbReference>
<dbReference type="InterPro" id="IPR000764">
    <property type="entry name" value="Uridine_kinase-like"/>
</dbReference>
<evidence type="ECO:0000256" key="3">
    <source>
        <dbReference type="ARBA" id="ARBA00022679"/>
    </source>
</evidence>
<dbReference type="PANTHER" id="PTHR10285">
    <property type="entry name" value="URIDINE KINASE"/>
    <property type="match status" value="1"/>
</dbReference>
<dbReference type="Pfam" id="PF14681">
    <property type="entry name" value="UPRTase"/>
    <property type="match status" value="1"/>
</dbReference>
<dbReference type="EC" id="2.7.1.48" evidence="2"/>
<dbReference type="OrthoDB" id="738517at2759"/>
<evidence type="ECO:0000256" key="4">
    <source>
        <dbReference type="ARBA" id="ARBA00022741"/>
    </source>
</evidence>
<dbReference type="CDD" id="cd02023">
    <property type="entry name" value="UMPK"/>
    <property type="match status" value="1"/>
</dbReference>
<dbReference type="GO" id="GO:0044206">
    <property type="term" value="P:UMP salvage"/>
    <property type="evidence" value="ECO:0007669"/>
    <property type="project" value="UniProtKB-UniPathway"/>
</dbReference>
<proteinExistence type="predicted"/>
<dbReference type="PRINTS" id="PR00988">
    <property type="entry name" value="URIDINKINASE"/>
</dbReference>
<dbReference type="Proteomes" id="UP000298030">
    <property type="component" value="Unassembled WGS sequence"/>
</dbReference>
<keyword evidence="9" id="KW-1185">Reference proteome</keyword>
<dbReference type="Gene3D" id="3.40.50.300">
    <property type="entry name" value="P-loop containing nucleotide triphosphate hydrolases"/>
    <property type="match status" value="1"/>
</dbReference>
<evidence type="ECO:0000256" key="5">
    <source>
        <dbReference type="ARBA" id="ARBA00022777"/>
    </source>
</evidence>
<dbReference type="UniPathway" id="UPA00574">
    <property type="reaction ID" value="UER00637"/>
</dbReference>
<evidence type="ECO:0000256" key="2">
    <source>
        <dbReference type="ARBA" id="ARBA00012137"/>
    </source>
</evidence>
<comment type="pathway">
    <text evidence="1">Pyrimidine metabolism; UMP biosynthesis via salvage pathway; UMP from uridine: step 1/1.</text>
</comment>
<dbReference type="FunFam" id="3.40.50.300:FF:002070">
    <property type="entry name" value="Uridine kinase"/>
    <property type="match status" value="1"/>
</dbReference>
<feature type="domain" description="Phosphoribosyltransferase" evidence="7">
    <location>
        <begin position="298"/>
        <end position="491"/>
    </location>
</feature>
<dbReference type="NCBIfam" id="NF004018">
    <property type="entry name" value="PRK05480.1"/>
    <property type="match status" value="1"/>
</dbReference>
<dbReference type="InterPro" id="IPR027417">
    <property type="entry name" value="P-loop_NTPase"/>
</dbReference>
<dbReference type="InterPro" id="IPR029057">
    <property type="entry name" value="PRTase-like"/>
</dbReference>
<reference evidence="8 9" key="1">
    <citation type="journal article" date="2019" name="Nat. Ecol. Evol.">
        <title>Megaphylogeny resolves global patterns of mushroom evolution.</title>
        <authorList>
            <person name="Varga T."/>
            <person name="Krizsan K."/>
            <person name="Foldi C."/>
            <person name="Dima B."/>
            <person name="Sanchez-Garcia M."/>
            <person name="Sanchez-Ramirez S."/>
            <person name="Szollosi G.J."/>
            <person name="Szarkandi J.G."/>
            <person name="Papp V."/>
            <person name="Albert L."/>
            <person name="Andreopoulos W."/>
            <person name="Angelini C."/>
            <person name="Antonin V."/>
            <person name="Barry K.W."/>
            <person name="Bougher N.L."/>
            <person name="Buchanan P."/>
            <person name="Buyck B."/>
            <person name="Bense V."/>
            <person name="Catcheside P."/>
            <person name="Chovatia M."/>
            <person name="Cooper J."/>
            <person name="Damon W."/>
            <person name="Desjardin D."/>
            <person name="Finy P."/>
            <person name="Geml J."/>
            <person name="Haridas S."/>
            <person name="Hughes K."/>
            <person name="Justo A."/>
            <person name="Karasinski D."/>
            <person name="Kautmanova I."/>
            <person name="Kiss B."/>
            <person name="Kocsube S."/>
            <person name="Kotiranta H."/>
            <person name="LaButti K.M."/>
            <person name="Lechner B.E."/>
            <person name="Liimatainen K."/>
            <person name="Lipzen A."/>
            <person name="Lukacs Z."/>
            <person name="Mihaltcheva S."/>
            <person name="Morgado L.N."/>
            <person name="Niskanen T."/>
            <person name="Noordeloos M.E."/>
            <person name="Ohm R.A."/>
            <person name="Ortiz-Santana B."/>
            <person name="Ovrebo C."/>
            <person name="Racz N."/>
            <person name="Riley R."/>
            <person name="Savchenko A."/>
            <person name="Shiryaev A."/>
            <person name="Soop K."/>
            <person name="Spirin V."/>
            <person name="Szebenyi C."/>
            <person name="Tomsovsky M."/>
            <person name="Tulloss R.E."/>
            <person name="Uehling J."/>
            <person name="Grigoriev I.V."/>
            <person name="Vagvolgyi C."/>
            <person name="Papp T."/>
            <person name="Martin F.M."/>
            <person name="Miettinen O."/>
            <person name="Hibbett D.S."/>
            <person name="Nagy L.G."/>
        </authorList>
    </citation>
    <scope>NUCLEOTIDE SEQUENCE [LARGE SCALE GENOMIC DNA]</scope>
    <source>
        <strain evidence="8 9">FP101781</strain>
    </source>
</reference>
<dbReference type="SUPFAM" id="SSF52540">
    <property type="entry name" value="P-loop containing nucleoside triphosphate hydrolases"/>
    <property type="match status" value="1"/>
</dbReference>
<keyword evidence="4" id="KW-0547">Nucleotide-binding</keyword>
<evidence type="ECO:0000259" key="6">
    <source>
        <dbReference type="Pfam" id="PF00485"/>
    </source>
</evidence>
<accession>A0A4Y7TKM2</accession>
<gene>
    <name evidence="8" type="ORF">FA13DRAFT_1763151</name>
</gene>
<keyword evidence="5" id="KW-0418">Kinase</keyword>
<evidence type="ECO:0000259" key="7">
    <source>
        <dbReference type="Pfam" id="PF14681"/>
    </source>
</evidence>
<dbReference type="Gene3D" id="3.40.50.2020">
    <property type="match status" value="1"/>
</dbReference>
<feature type="domain" description="Phosphoribulokinase/uridine kinase" evidence="6">
    <location>
        <begin position="56"/>
        <end position="238"/>
    </location>
</feature>
<dbReference type="Pfam" id="PF00485">
    <property type="entry name" value="PRK"/>
    <property type="match status" value="1"/>
</dbReference>
<protein>
    <recommendedName>
        <fullName evidence="2">uridine/cytidine kinase</fullName>
        <ecNumber evidence="2">2.7.1.48</ecNumber>
    </recommendedName>
</protein>